<dbReference type="EnsemblPlants" id="EMT11035">
    <property type="protein sequence ID" value="EMT11035"/>
    <property type="gene ID" value="F775_42300"/>
</dbReference>
<evidence type="ECO:0000313" key="1">
    <source>
        <dbReference type="EnsemblPlants" id="EMT11035"/>
    </source>
</evidence>
<reference evidence="1" key="1">
    <citation type="submission" date="2015-06" db="UniProtKB">
        <authorList>
            <consortium name="EnsemblPlants"/>
        </authorList>
    </citation>
    <scope>IDENTIFICATION</scope>
</reference>
<accession>M8BBJ3</accession>
<proteinExistence type="predicted"/>
<protein>
    <submittedName>
        <fullName evidence="1">Uncharacterized protein</fullName>
    </submittedName>
</protein>
<sequence length="94" mass="9644">MDSDWLKGIVPEDRGGMGSSSPSGELIIACPERCRPAGGRPAAAPHARPRRVNVPAARDVHAHQPSISSLGGLGLWSGMVTGAAHHHHGSSAAI</sequence>
<name>M8BBJ3_AEGTA</name>
<organism evidence="1">
    <name type="scientific">Aegilops tauschii</name>
    <name type="common">Tausch's goatgrass</name>
    <name type="synonym">Aegilops squarrosa</name>
    <dbReference type="NCBI Taxonomy" id="37682"/>
    <lineage>
        <taxon>Eukaryota</taxon>
        <taxon>Viridiplantae</taxon>
        <taxon>Streptophyta</taxon>
        <taxon>Embryophyta</taxon>
        <taxon>Tracheophyta</taxon>
        <taxon>Spermatophyta</taxon>
        <taxon>Magnoliopsida</taxon>
        <taxon>Liliopsida</taxon>
        <taxon>Poales</taxon>
        <taxon>Poaceae</taxon>
        <taxon>BOP clade</taxon>
        <taxon>Pooideae</taxon>
        <taxon>Triticodae</taxon>
        <taxon>Triticeae</taxon>
        <taxon>Triticinae</taxon>
        <taxon>Aegilops</taxon>
    </lineage>
</organism>
<dbReference type="AlphaFoldDB" id="M8BBJ3"/>